<evidence type="ECO:0000313" key="14">
    <source>
        <dbReference type="EMBL" id="BBD76567.1"/>
    </source>
</evidence>
<dbReference type="Pfam" id="PF12169">
    <property type="entry name" value="DNA_pol3_gamma3"/>
    <property type="match status" value="1"/>
</dbReference>
<dbReference type="NCBIfam" id="TIGR02397">
    <property type="entry name" value="dnaX_nterm"/>
    <property type="match status" value="1"/>
</dbReference>
<dbReference type="GO" id="GO:0005524">
    <property type="term" value="F:ATP binding"/>
    <property type="evidence" value="ECO:0007669"/>
    <property type="project" value="UniProtKB-KW"/>
</dbReference>
<keyword evidence="4 11" id="KW-0235">DNA replication</keyword>
<feature type="compositionally biased region" description="Basic and acidic residues" evidence="12">
    <location>
        <begin position="396"/>
        <end position="406"/>
    </location>
</feature>
<dbReference type="PANTHER" id="PTHR11669:SF0">
    <property type="entry name" value="PROTEIN STICHEL-LIKE 2"/>
    <property type="match status" value="1"/>
</dbReference>
<evidence type="ECO:0000256" key="2">
    <source>
        <dbReference type="ARBA" id="ARBA00022679"/>
    </source>
</evidence>
<evidence type="ECO:0000256" key="8">
    <source>
        <dbReference type="ARBA" id="ARBA00022840"/>
    </source>
</evidence>
<evidence type="ECO:0000313" key="15">
    <source>
        <dbReference type="Proteomes" id="UP000262004"/>
    </source>
</evidence>
<dbReference type="InterPro" id="IPR003593">
    <property type="entry name" value="AAA+_ATPase"/>
</dbReference>
<dbReference type="CDD" id="cd18137">
    <property type="entry name" value="HLD_clamp_pol_III_gamma_tau"/>
    <property type="match status" value="1"/>
</dbReference>
<dbReference type="Gene3D" id="3.30.300.150">
    <property type="entry name" value="DNA polymerase III, tau subunit, domain V"/>
    <property type="match status" value="1"/>
</dbReference>
<evidence type="ECO:0000256" key="9">
    <source>
        <dbReference type="ARBA" id="ARBA00022932"/>
    </source>
</evidence>
<comment type="function">
    <text evidence="11">DNA polymerase III is a complex, multichain enzyme responsible for most of the replicative synthesis in bacteria. This DNA polymerase also exhibits 3' to 5' exonuclease activity.</text>
</comment>
<feature type="compositionally biased region" description="Pro residues" evidence="12">
    <location>
        <begin position="407"/>
        <end position="416"/>
    </location>
</feature>
<dbReference type="InterPro" id="IPR045085">
    <property type="entry name" value="HLD_clamp_pol_III_gamma_tau"/>
</dbReference>
<dbReference type="Gene3D" id="1.10.8.60">
    <property type="match status" value="1"/>
</dbReference>
<organism evidence="14 15">
    <name type="scientific">Hydrogenophilus thermoluteolus</name>
    <name type="common">Pseudomonas hydrogenothermophila</name>
    <dbReference type="NCBI Taxonomy" id="297"/>
    <lineage>
        <taxon>Bacteria</taxon>
        <taxon>Pseudomonadati</taxon>
        <taxon>Pseudomonadota</taxon>
        <taxon>Hydrogenophilia</taxon>
        <taxon>Hydrogenophilales</taxon>
        <taxon>Hydrogenophilaceae</taxon>
        <taxon>Hydrogenophilus</taxon>
    </lineage>
</organism>
<dbReference type="EC" id="2.7.7.7" evidence="11"/>
<gene>
    <name evidence="11" type="primary">dnaX</name>
    <name evidence="14" type="ORF">HPTL_0299</name>
</gene>
<comment type="subunit">
    <text evidence="11">DNA polymerase III contains a core (composed of alpha, epsilon and theta chains) that associates with a tau subunit. This core dimerizes to form the POLIII' complex. PolIII' associates with the gamma complex (composed of gamma, delta, delta', psi and chi chains) and with the beta chain to form the complete DNA polymerase III complex.</text>
</comment>
<evidence type="ECO:0000256" key="4">
    <source>
        <dbReference type="ARBA" id="ARBA00022705"/>
    </source>
</evidence>
<dbReference type="InterPro" id="IPR008921">
    <property type="entry name" value="DNA_pol3_clamp-load_cplx_C"/>
</dbReference>
<dbReference type="Proteomes" id="UP000262004">
    <property type="component" value="Chromosome"/>
</dbReference>
<dbReference type="InterPro" id="IPR027417">
    <property type="entry name" value="P-loop_NTPase"/>
</dbReference>
<dbReference type="InterPro" id="IPR012763">
    <property type="entry name" value="DNA_pol_III_sug/sutau_N"/>
</dbReference>
<reference evidence="14 15" key="1">
    <citation type="submission" date="2018-04" db="EMBL/GenBank/DDBJ databases">
        <title>Complete genome sequence of Hydrogenophilus thermoluteolus TH-1.</title>
        <authorList>
            <person name="Arai H."/>
        </authorList>
    </citation>
    <scope>NUCLEOTIDE SEQUENCE [LARGE SCALE GENOMIC DNA]</scope>
    <source>
        <strain evidence="14 15">TH-1</strain>
    </source>
</reference>
<comment type="catalytic activity">
    <reaction evidence="10 11">
        <text>DNA(n) + a 2'-deoxyribonucleoside 5'-triphosphate = DNA(n+1) + diphosphate</text>
        <dbReference type="Rhea" id="RHEA:22508"/>
        <dbReference type="Rhea" id="RHEA-COMP:17339"/>
        <dbReference type="Rhea" id="RHEA-COMP:17340"/>
        <dbReference type="ChEBI" id="CHEBI:33019"/>
        <dbReference type="ChEBI" id="CHEBI:61560"/>
        <dbReference type="ChEBI" id="CHEBI:173112"/>
        <dbReference type="EC" id="2.7.7.7"/>
    </reaction>
</comment>
<dbReference type="Pfam" id="PF13177">
    <property type="entry name" value="DNA_pol3_delta2"/>
    <property type="match status" value="1"/>
</dbReference>
<keyword evidence="8 11" id="KW-0067">ATP-binding</keyword>
<dbReference type="AlphaFoldDB" id="A0A2Z6DVV3"/>
<dbReference type="CDD" id="cd00009">
    <property type="entry name" value="AAA"/>
    <property type="match status" value="1"/>
</dbReference>
<dbReference type="SUPFAM" id="SSF52540">
    <property type="entry name" value="P-loop containing nucleoside triphosphate hydrolases"/>
    <property type="match status" value="1"/>
</dbReference>
<accession>A0A2Z6DVV3</accession>
<feature type="compositionally biased region" description="Low complexity" evidence="12">
    <location>
        <begin position="384"/>
        <end position="395"/>
    </location>
</feature>
<dbReference type="FunFam" id="1.10.8.60:FF:000013">
    <property type="entry name" value="DNA polymerase III subunit gamma/tau"/>
    <property type="match status" value="1"/>
</dbReference>
<dbReference type="EMBL" id="AP018558">
    <property type="protein sequence ID" value="BBD76567.1"/>
    <property type="molecule type" value="Genomic_DNA"/>
</dbReference>
<evidence type="ECO:0000256" key="5">
    <source>
        <dbReference type="ARBA" id="ARBA00022723"/>
    </source>
</evidence>
<protein>
    <recommendedName>
        <fullName evidence="11">DNA polymerase III subunit gamma/tau</fullName>
        <ecNumber evidence="11">2.7.7.7</ecNumber>
    </recommendedName>
</protein>
<dbReference type="Gene3D" id="1.20.272.10">
    <property type="match status" value="1"/>
</dbReference>
<dbReference type="FunFam" id="3.40.50.300:FF:000014">
    <property type="entry name" value="DNA polymerase III subunit gamma/tau"/>
    <property type="match status" value="1"/>
</dbReference>
<keyword evidence="7" id="KW-0862">Zinc</keyword>
<evidence type="ECO:0000259" key="13">
    <source>
        <dbReference type="SMART" id="SM00382"/>
    </source>
</evidence>
<dbReference type="GO" id="GO:0003887">
    <property type="term" value="F:DNA-directed DNA polymerase activity"/>
    <property type="evidence" value="ECO:0007669"/>
    <property type="project" value="UniProtKB-KW"/>
</dbReference>
<dbReference type="KEGG" id="htl:HPTL_0299"/>
<dbReference type="SUPFAM" id="SSF48019">
    <property type="entry name" value="post-AAA+ oligomerization domain-like"/>
    <property type="match status" value="1"/>
</dbReference>
<dbReference type="RefSeq" id="WP_119334394.1">
    <property type="nucleotide sequence ID" value="NZ_AP018558.1"/>
</dbReference>
<keyword evidence="3 11" id="KW-0548">Nucleotidyltransferase</keyword>
<dbReference type="InterPro" id="IPR038249">
    <property type="entry name" value="PolIII_tau_V_sf"/>
</dbReference>
<evidence type="ECO:0000256" key="7">
    <source>
        <dbReference type="ARBA" id="ARBA00022833"/>
    </source>
</evidence>
<keyword evidence="9 11" id="KW-0239">DNA-directed DNA polymerase</keyword>
<evidence type="ECO:0000256" key="11">
    <source>
        <dbReference type="RuleBase" id="RU364063"/>
    </source>
</evidence>
<dbReference type="InterPro" id="IPR001270">
    <property type="entry name" value="ClpA/B"/>
</dbReference>
<dbReference type="GO" id="GO:0009360">
    <property type="term" value="C:DNA polymerase III complex"/>
    <property type="evidence" value="ECO:0007669"/>
    <property type="project" value="InterPro"/>
</dbReference>
<keyword evidence="15" id="KW-1185">Reference proteome</keyword>
<dbReference type="Gene3D" id="3.40.50.300">
    <property type="entry name" value="P-loop containing nucleotide triphosphate hydrolases"/>
    <property type="match status" value="1"/>
</dbReference>
<keyword evidence="6 11" id="KW-0547">Nucleotide-binding</keyword>
<sequence>MTQLALARKWRPRDFSNLVGQDHVVRALTHALTTGRLHHAYLFTGTRGVGKTTISRILAKALNCEQGVRAEPCNACAACQAIDADRFPDYVEMDAASNRGVDEMAALLEQATYAPVAGRYKVYMIDEVHMLTGHAFNAMLKTLEEPPEHVKFVLATTDPQKIPVTVLSRCLQFNLRALSAAQIASRAATILTEEAIPFEPAALQRIGQAARGSMRDALSLLDQAIAYGAGTVSEAAVSEMLGLVSETVLIELLAALAARANDRYLTLVAQLAETSVAVDAVLASLAQLIHRVARRQFGGAPLEDARLEALAHEWDPEFVQLAYQIVVHGRRDVPLAPDERTGLEMVLLRLFAFAPQSQPAAQPVRTGPAPEPVASQPLSPPSPSASARVAAPAVARQDEERSEPPKPFRPAPPPQKTAPRQHDDAKPTATSSAANRAWLDLFPRLELDGLAQTLASHCAVVADDGTTWTMAVDALAHHWLKAKPELTQRVATAVAAAAPCKWQRRLRFEAATDVAGTPAKEEAAHWAERKRRILDKASQHPGVQVLCERLGLRIDPDAVHWPERSAEG</sequence>
<keyword evidence="5" id="KW-0479">Metal-binding</keyword>
<dbReference type="InterPro" id="IPR050238">
    <property type="entry name" value="DNA_Rep/Repair_Clamp_Loader"/>
</dbReference>
<feature type="region of interest" description="Disordered" evidence="12">
    <location>
        <begin position="359"/>
        <end position="431"/>
    </location>
</feature>
<name>A0A2Z6DVV3_HYDTE</name>
<keyword evidence="2 11" id="KW-0808">Transferase</keyword>
<comment type="similarity">
    <text evidence="1 11">Belongs to the DnaX/STICHEL family.</text>
</comment>
<dbReference type="SMART" id="SM00382">
    <property type="entry name" value="AAA"/>
    <property type="match status" value="1"/>
</dbReference>
<dbReference type="GO" id="GO:0006261">
    <property type="term" value="P:DNA-templated DNA replication"/>
    <property type="evidence" value="ECO:0007669"/>
    <property type="project" value="TreeGrafter"/>
</dbReference>
<proteinExistence type="inferred from homology"/>
<evidence type="ECO:0000256" key="1">
    <source>
        <dbReference type="ARBA" id="ARBA00006360"/>
    </source>
</evidence>
<dbReference type="GO" id="GO:0046872">
    <property type="term" value="F:metal ion binding"/>
    <property type="evidence" value="ECO:0007669"/>
    <property type="project" value="UniProtKB-KW"/>
</dbReference>
<dbReference type="GO" id="GO:0003677">
    <property type="term" value="F:DNA binding"/>
    <property type="evidence" value="ECO:0007669"/>
    <property type="project" value="InterPro"/>
</dbReference>
<evidence type="ECO:0000256" key="10">
    <source>
        <dbReference type="ARBA" id="ARBA00049244"/>
    </source>
</evidence>
<dbReference type="PANTHER" id="PTHR11669">
    <property type="entry name" value="REPLICATION FACTOR C / DNA POLYMERASE III GAMMA-TAU SUBUNIT"/>
    <property type="match status" value="1"/>
</dbReference>
<dbReference type="PRINTS" id="PR00300">
    <property type="entry name" value="CLPPROTEASEA"/>
</dbReference>
<evidence type="ECO:0000256" key="6">
    <source>
        <dbReference type="ARBA" id="ARBA00022741"/>
    </source>
</evidence>
<evidence type="ECO:0000256" key="12">
    <source>
        <dbReference type="SAM" id="MobiDB-lite"/>
    </source>
</evidence>
<evidence type="ECO:0000256" key="3">
    <source>
        <dbReference type="ARBA" id="ARBA00022695"/>
    </source>
</evidence>
<dbReference type="OrthoDB" id="5287500at2"/>
<dbReference type="Pfam" id="PF22608">
    <property type="entry name" value="DNAX_ATPase_lid"/>
    <property type="match status" value="1"/>
</dbReference>
<feature type="domain" description="AAA+ ATPase" evidence="13">
    <location>
        <begin position="37"/>
        <end position="178"/>
    </location>
</feature>
<dbReference type="InterPro" id="IPR022754">
    <property type="entry name" value="DNA_pol_III_gamma-3"/>
</dbReference>